<sequence>MAFGRRQVAVLLLLHFLVVSSTAVPVSRSLKRVKNQVLLGKFHAQNVREIENDEWVTVKLLERRMNIELDDYHVPRHRPPAKS</sequence>
<evidence type="ECO:0000313" key="2">
    <source>
        <dbReference type="EMBL" id="KAL1553887.1"/>
    </source>
</evidence>
<dbReference type="EMBL" id="JBEAFC010000006">
    <property type="protein sequence ID" value="KAL1553887.1"/>
    <property type="molecule type" value="Genomic_DNA"/>
</dbReference>
<reference evidence="2 3" key="1">
    <citation type="submission" date="2024-06" db="EMBL/GenBank/DDBJ databases">
        <title>A chromosome level genome sequence of Diviner's sage (Salvia divinorum).</title>
        <authorList>
            <person name="Ford S.A."/>
            <person name="Ro D.-K."/>
            <person name="Ness R.W."/>
            <person name="Phillips M.A."/>
        </authorList>
    </citation>
    <scope>NUCLEOTIDE SEQUENCE [LARGE SCALE GENOMIC DNA]</scope>
    <source>
        <strain evidence="2">SAF-2024a</strain>
        <tissue evidence="2">Leaf</tissue>
    </source>
</reference>
<comment type="caution">
    <text evidence="2">The sequence shown here is derived from an EMBL/GenBank/DDBJ whole genome shotgun (WGS) entry which is preliminary data.</text>
</comment>
<name>A0ABD1HBT2_SALDI</name>
<organism evidence="2 3">
    <name type="scientific">Salvia divinorum</name>
    <name type="common">Maria pastora</name>
    <name type="synonym">Diviner's sage</name>
    <dbReference type="NCBI Taxonomy" id="28513"/>
    <lineage>
        <taxon>Eukaryota</taxon>
        <taxon>Viridiplantae</taxon>
        <taxon>Streptophyta</taxon>
        <taxon>Embryophyta</taxon>
        <taxon>Tracheophyta</taxon>
        <taxon>Spermatophyta</taxon>
        <taxon>Magnoliopsida</taxon>
        <taxon>eudicotyledons</taxon>
        <taxon>Gunneridae</taxon>
        <taxon>Pentapetalae</taxon>
        <taxon>asterids</taxon>
        <taxon>lamiids</taxon>
        <taxon>Lamiales</taxon>
        <taxon>Lamiaceae</taxon>
        <taxon>Nepetoideae</taxon>
        <taxon>Mentheae</taxon>
        <taxon>Salviinae</taxon>
        <taxon>Salvia</taxon>
        <taxon>Salvia subgen. Calosphace</taxon>
    </lineage>
</organism>
<evidence type="ECO:0000313" key="3">
    <source>
        <dbReference type="Proteomes" id="UP001567538"/>
    </source>
</evidence>
<gene>
    <name evidence="2" type="ORF">AAHA92_14507</name>
</gene>
<feature type="signal peptide" evidence="1">
    <location>
        <begin position="1"/>
        <end position="23"/>
    </location>
</feature>
<dbReference type="Proteomes" id="UP001567538">
    <property type="component" value="Unassembled WGS sequence"/>
</dbReference>
<protein>
    <submittedName>
        <fullName evidence="2">Uncharacterized protein</fullName>
    </submittedName>
</protein>
<evidence type="ECO:0000256" key="1">
    <source>
        <dbReference type="SAM" id="SignalP"/>
    </source>
</evidence>
<feature type="chain" id="PRO_5044782541" evidence="1">
    <location>
        <begin position="24"/>
        <end position="83"/>
    </location>
</feature>
<accession>A0ABD1HBT2</accession>
<keyword evidence="1" id="KW-0732">Signal</keyword>
<proteinExistence type="predicted"/>
<dbReference type="AlphaFoldDB" id="A0ABD1HBT2"/>
<keyword evidence="3" id="KW-1185">Reference proteome</keyword>